<dbReference type="InterPro" id="IPR019533">
    <property type="entry name" value="Peptidase_S26"/>
</dbReference>
<dbReference type="EMBL" id="JAGINW010000001">
    <property type="protein sequence ID" value="MBP2327579.1"/>
    <property type="molecule type" value="Genomic_DNA"/>
</dbReference>
<dbReference type="Gene3D" id="2.10.109.10">
    <property type="entry name" value="Umud Fragment, subunit A"/>
    <property type="match status" value="1"/>
</dbReference>
<keyword evidence="4" id="KW-0378">Hydrolase</keyword>
<sequence length="158" mass="16994">MRRLTVGLLGLGLLVGAARWAAGRWSAVTVSGDSMSPALSDGDRVWVRRSSLPRLRVGDIVVARVPGIARTHEPGPRDRVWLIKRVAALPGDPVPQPVSAAVSGDKRVPPGHLILLSDNAADAVDSRQFGYVAHELVLGRVVRSRQQWFTLASADPSR</sequence>
<comment type="caution">
    <text evidence="4">The sequence shown here is derived from an EMBL/GenBank/DDBJ whole genome shotgun (WGS) entry which is preliminary data.</text>
</comment>
<dbReference type="InterPro" id="IPR036286">
    <property type="entry name" value="LexA/Signal_pep-like_sf"/>
</dbReference>
<evidence type="ECO:0000256" key="2">
    <source>
        <dbReference type="ARBA" id="ARBA00009370"/>
    </source>
</evidence>
<dbReference type="PANTHER" id="PTHR43390">
    <property type="entry name" value="SIGNAL PEPTIDASE I"/>
    <property type="match status" value="1"/>
</dbReference>
<dbReference type="EC" id="3.4.21.89" evidence="4"/>
<name>A0ABS4TUE8_9PSEU</name>
<proteinExistence type="inferred from homology"/>
<dbReference type="RefSeq" id="WP_209644504.1">
    <property type="nucleotide sequence ID" value="NZ_JAGINW010000001.1"/>
</dbReference>
<comment type="subcellular location">
    <subcellularLocation>
        <location evidence="1">Cell membrane</location>
        <topology evidence="1">Single-pass type II membrane protein</topology>
    </subcellularLocation>
</comment>
<comment type="similarity">
    <text evidence="2">Belongs to the peptidase S26 family.</text>
</comment>
<dbReference type="InterPro" id="IPR000223">
    <property type="entry name" value="Pept_S26A_signal_pept_1"/>
</dbReference>
<evidence type="ECO:0000259" key="3">
    <source>
        <dbReference type="Pfam" id="PF10502"/>
    </source>
</evidence>
<organism evidence="4 5">
    <name type="scientific">Kibdelosporangium banguiense</name>
    <dbReference type="NCBI Taxonomy" id="1365924"/>
    <lineage>
        <taxon>Bacteria</taxon>
        <taxon>Bacillati</taxon>
        <taxon>Actinomycetota</taxon>
        <taxon>Actinomycetes</taxon>
        <taxon>Pseudonocardiales</taxon>
        <taxon>Pseudonocardiaceae</taxon>
        <taxon>Kibdelosporangium</taxon>
    </lineage>
</organism>
<dbReference type="Pfam" id="PF10502">
    <property type="entry name" value="Peptidase_S26"/>
    <property type="match status" value="2"/>
</dbReference>
<accession>A0ABS4TUE8</accession>
<keyword evidence="5" id="KW-1185">Reference proteome</keyword>
<dbReference type="CDD" id="cd06462">
    <property type="entry name" value="Peptidase_S24_S26"/>
    <property type="match status" value="1"/>
</dbReference>
<dbReference type="PANTHER" id="PTHR43390:SF1">
    <property type="entry name" value="CHLOROPLAST PROCESSING PEPTIDASE"/>
    <property type="match status" value="1"/>
</dbReference>
<dbReference type="SUPFAM" id="SSF51306">
    <property type="entry name" value="LexA/Signal peptidase"/>
    <property type="match status" value="1"/>
</dbReference>
<dbReference type="Proteomes" id="UP001519332">
    <property type="component" value="Unassembled WGS sequence"/>
</dbReference>
<feature type="domain" description="Peptidase S26" evidence="3">
    <location>
        <begin position="102"/>
        <end position="142"/>
    </location>
</feature>
<dbReference type="GO" id="GO:0009003">
    <property type="term" value="F:signal peptidase activity"/>
    <property type="evidence" value="ECO:0007669"/>
    <property type="project" value="UniProtKB-EC"/>
</dbReference>
<evidence type="ECO:0000313" key="4">
    <source>
        <dbReference type="EMBL" id="MBP2327579.1"/>
    </source>
</evidence>
<dbReference type="PRINTS" id="PR00727">
    <property type="entry name" value="LEADERPTASE"/>
</dbReference>
<feature type="domain" description="Peptidase S26" evidence="3">
    <location>
        <begin position="24"/>
        <end position="94"/>
    </location>
</feature>
<gene>
    <name evidence="4" type="ORF">JOF56_007964</name>
</gene>
<reference evidence="4 5" key="1">
    <citation type="submission" date="2021-03" db="EMBL/GenBank/DDBJ databases">
        <title>Sequencing the genomes of 1000 actinobacteria strains.</title>
        <authorList>
            <person name="Klenk H.-P."/>
        </authorList>
    </citation>
    <scope>NUCLEOTIDE SEQUENCE [LARGE SCALE GENOMIC DNA]</scope>
    <source>
        <strain evidence="4 5">DSM 46670</strain>
    </source>
</reference>
<evidence type="ECO:0000256" key="1">
    <source>
        <dbReference type="ARBA" id="ARBA00004401"/>
    </source>
</evidence>
<evidence type="ECO:0000313" key="5">
    <source>
        <dbReference type="Proteomes" id="UP001519332"/>
    </source>
</evidence>
<protein>
    <submittedName>
        <fullName evidence="4">Signal peptidase I</fullName>
        <ecNumber evidence="4">3.4.21.89</ecNumber>
    </submittedName>
</protein>